<evidence type="ECO:0000259" key="3">
    <source>
        <dbReference type="Pfam" id="PF20152"/>
    </source>
</evidence>
<evidence type="ECO:0000256" key="1">
    <source>
        <dbReference type="SAM" id="MobiDB-lite"/>
    </source>
</evidence>
<feature type="transmembrane region" description="Helical" evidence="2">
    <location>
        <begin position="21"/>
        <end position="45"/>
    </location>
</feature>
<organism evidence="4 5">
    <name type="scientific">Lactarius akahatsu</name>
    <dbReference type="NCBI Taxonomy" id="416441"/>
    <lineage>
        <taxon>Eukaryota</taxon>
        <taxon>Fungi</taxon>
        <taxon>Dikarya</taxon>
        <taxon>Basidiomycota</taxon>
        <taxon>Agaricomycotina</taxon>
        <taxon>Agaricomycetes</taxon>
        <taxon>Russulales</taxon>
        <taxon>Russulaceae</taxon>
        <taxon>Lactarius</taxon>
    </lineage>
</organism>
<accession>A0AAD4QEL0</accession>
<feature type="region of interest" description="Disordered" evidence="1">
    <location>
        <begin position="108"/>
        <end position="129"/>
    </location>
</feature>
<gene>
    <name evidence="4" type="ORF">EDB92DRAFT_524783</name>
</gene>
<dbReference type="InterPro" id="IPR045339">
    <property type="entry name" value="DUF6534"/>
</dbReference>
<proteinExistence type="predicted"/>
<feature type="transmembrane region" description="Helical" evidence="2">
    <location>
        <begin position="51"/>
        <end position="72"/>
    </location>
</feature>
<evidence type="ECO:0000256" key="2">
    <source>
        <dbReference type="SAM" id="Phobius"/>
    </source>
</evidence>
<dbReference type="EMBL" id="JAKELL010000020">
    <property type="protein sequence ID" value="KAH8993026.1"/>
    <property type="molecule type" value="Genomic_DNA"/>
</dbReference>
<keyword evidence="2" id="KW-1133">Transmembrane helix</keyword>
<keyword evidence="5" id="KW-1185">Reference proteome</keyword>
<sequence>MVYYLLSNRTQVRRTNSVLNILAIYAINCGTLNLVFAISCVTLLAKYRDMFIYAPSLFLTIRLSLCAFMSILNSRDNLRETLDGPGGVVTFTQLKVRTVTTVPWGAQDTAGANTDTAVPKSPPPASISSTSGMSFSDSVIALDGEKYLVFPVAEAVTV</sequence>
<feature type="domain" description="DUF6534" evidence="3">
    <location>
        <begin position="1"/>
        <end position="76"/>
    </location>
</feature>
<dbReference type="AlphaFoldDB" id="A0AAD4QEL0"/>
<keyword evidence="2" id="KW-0812">Transmembrane</keyword>
<evidence type="ECO:0000313" key="5">
    <source>
        <dbReference type="Proteomes" id="UP001201163"/>
    </source>
</evidence>
<evidence type="ECO:0000313" key="4">
    <source>
        <dbReference type="EMBL" id="KAH8993026.1"/>
    </source>
</evidence>
<dbReference type="Pfam" id="PF20152">
    <property type="entry name" value="DUF6534"/>
    <property type="match status" value="1"/>
</dbReference>
<dbReference type="Proteomes" id="UP001201163">
    <property type="component" value="Unassembled WGS sequence"/>
</dbReference>
<protein>
    <recommendedName>
        <fullName evidence="3">DUF6534 domain-containing protein</fullName>
    </recommendedName>
</protein>
<reference evidence="4" key="1">
    <citation type="submission" date="2022-01" db="EMBL/GenBank/DDBJ databases">
        <title>Comparative genomics reveals a dynamic genome evolution in the ectomycorrhizal milk-cap (Lactarius) mushrooms.</title>
        <authorList>
            <consortium name="DOE Joint Genome Institute"/>
            <person name="Lebreton A."/>
            <person name="Tang N."/>
            <person name="Kuo A."/>
            <person name="LaButti K."/>
            <person name="Drula E."/>
            <person name="Barry K."/>
            <person name="Clum A."/>
            <person name="Lipzen A."/>
            <person name="Mousain D."/>
            <person name="Ng V."/>
            <person name="Wang R."/>
            <person name="Wang X."/>
            <person name="Dai Y."/>
            <person name="Henrissat B."/>
            <person name="Grigoriev I.V."/>
            <person name="Guerin-Laguette A."/>
            <person name="Yu F."/>
            <person name="Martin F.M."/>
        </authorList>
    </citation>
    <scope>NUCLEOTIDE SEQUENCE</scope>
    <source>
        <strain evidence="4">QP</strain>
    </source>
</reference>
<comment type="caution">
    <text evidence="4">The sequence shown here is derived from an EMBL/GenBank/DDBJ whole genome shotgun (WGS) entry which is preliminary data.</text>
</comment>
<keyword evidence="2" id="KW-0472">Membrane</keyword>
<name>A0AAD4QEL0_9AGAM</name>